<protein>
    <recommendedName>
        <fullName evidence="4">Peptidase C51 domain-containing protein</fullName>
    </recommendedName>
</protein>
<accession>A0A8B6HCB5</accession>
<dbReference type="EMBL" id="UYJE01009876">
    <property type="protein sequence ID" value="VDI77745.1"/>
    <property type="molecule type" value="Genomic_DNA"/>
</dbReference>
<reference evidence="2" key="1">
    <citation type="submission" date="2018-11" db="EMBL/GenBank/DDBJ databases">
        <authorList>
            <person name="Alioto T."/>
            <person name="Alioto T."/>
        </authorList>
    </citation>
    <scope>NUCLEOTIDE SEQUENCE</scope>
</reference>
<feature type="signal peptide" evidence="1">
    <location>
        <begin position="1"/>
        <end position="20"/>
    </location>
</feature>
<feature type="chain" id="PRO_5032767692" description="Peptidase C51 domain-containing protein" evidence="1">
    <location>
        <begin position="21"/>
        <end position="161"/>
    </location>
</feature>
<comment type="caution">
    <text evidence="2">The sequence shown here is derived from an EMBL/GenBank/DDBJ whole genome shotgun (WGS) entry which is preliminary data.</text>
</comment>
<organism evidence="2 3">
    <name type="scientific">Mytilus galloprovincialis</name>
    <name type="common">Mediterranean mussel</name>
    <dbReference type="NCBI Taxonomy" id="29158"/>
    <lineage>
        <taxon>Eukaryota</taxon>
        <taxon>Metazoa</taxon>
        <taxon>Spiralia</taxon>
        <taxon>Lophotrochozoa</taxon>
        <taxon>Mollusca</taxon>
        <taxon>Bivalvia</taxon>
        <taxon>Autobranchia</taxon>
        <taxon>Pteriomorphia</taxon>
        <taxon>Mytilida</taxon>
        <taxon>Mytiloidea</taxon>
        <taxon>Mytilidae</taxon>
        <taxon>Mytilinae</taxon>
        <taxon>Mytilus</taxon>
    </lineage>
</organism>
<evidence type="ECO:0008006" key="4">
    <source>
        <dbReference type="Google" id="ProtNLM"/>
    </source>
</evidence>
<dbReference type="AlphaFoldDB" id="A0A8B6HCB5"/>
<sequence length="161" mass="18089">MLRIVLLISCLISIKTFVFCADCADQACLTKLYNARVTKAEYYTRPLGSSWSGSSIGRRKKRHDYHLHHAGVVVTIDQYVVGRDKWLIHKGSDYGDAHDTVITDASYMGSSWTKTKVKYLSTCRYTVNSFMVAAKITSPYNLLGPNCQTAANGIWDLIEHC</sequence>
<evidence type="ECO:0000313" key="2">
    <source>
        <dbReference type="EMBL" id="VDI77745.1"/>
    </source>
</evidence>
<keyword evidence="1" id="KW-0732">Signal</keyword>
<dbReference type="OrthoDB" id="2428896at2759"/>
<name>A0A8B6HCB5_MYTGA</name>
<gene>
    <name evidence="2" type="ORF">MGAL_10B034625</name>
</gene>
<proteinExistence type="predicted"/>
<dbReference type="Proteomes" id="UP000596742">
    <property type="component" value="Unassembled WGS sequence"/>
</dbReference>
<evidence type="ECO:0000313" key="3">
    <source>
        <dbReference type="Proteomes" id="UP000596742"/>
    </source>
</evidence>
<keyword evidence="3" id="KW-1185">Reference proteome</keyword>
<evidence type="ECO:0000256" key="1">
    <source>
        <dbReference type="SAM" id="SignalP"/>
    </source>
</evidence>